<dbReference type="SMART" id="SM00651">
    <property type="entry name" value="Sm"/>
    <property type="match status" value="1"/>
</dbReference>
<gene>
    <name evidence="2" type="ORF">PICMEDRAFT_71693</name>
</gene>
<proteinExistence type="predicted"/>
<name>A0A1E3NNF8_9ASCO</name>
<dbReference type="Proteomes" id="UP000094455">
    <property type="component" value="Unassembled WGS sequence"/>
</dbReference>
<protein>
    <recommendedName>
        <fullName evidence="1">Sm domain-containing protein</fullName>
    </recommendedName>
</protein>
<dbReference type="InterPro" id="IPR001163">
    <property type="entry name" value="Sm_dom_euk/arc"/>
</dbReference>
<reference evidence="2 3" key="1">
    <citation type="journal article" date="2016" name="Proc. Natl. Acad. Sci. U.S.A.">
        <title>Comparative genomics of biotechnologically important yeasts.</title>
        <authorList>
            <person name="Riley R."/>
            <person name="Haridas S."/>
            <person name="Wolfe K.H."/>
            <person name="Lopes M.R."/>
            <person name="Hittinger C.T."/>
            <person name="Goeker M."/>
            <person name="Salamov A.A."/>
            <person name="Wisecaver J.H."/>
            <person name="Long T.M."/>
            <person name="Calvey C.H."/>
            <person name="Aerts A.L."/>
            <person name="Barry K.W."/>
            <person name="Choi C."/>
            <person name="Clum A."/>
            <person name="Coughlan A.Y."/>
            <person name="Deshpande S."/>
            <person name="Douglass A.P."/>
            <person name="Hanson S.J."/>
            <person name="Klenk H.-P."/>
            <person name="LaButti K.M."/>
            <person name="Lapidus A."/>
            <person name="Lindquist E.A."/>
            <person name="Lipzen A.M."/>
            <person name="Meier-Kolthoff J.P."/>
            <person name="Ohm R.A."/>
            <person name="Otillar R.P."/>
            <person name="Pangilinan J.L."/>
            <person name="Peng Y."/>
            <person name="Rokas A."/>
            <person name="Rosa C.A."/>
            <person name="Scheuner C."/>
            <person name="Sibirny A.A."/>
            <person name="Slot J.C."/>
            <person name="Stielow J.B."/>
            <person name="Sun H."/>
            <person name="Kurtzman C.P."/>
            <person name="Blackwell M."/>
            <person name="Grigoriev I.V."/>
            <person name="Jeffries T.W."/>
        </authorList>
    </citation>
    <scope>NUCLEOTIDE SEQUENCE [LARGE SCALE GENOMIC DNA]</scope>
    <source>
        <strain evidence="2 3">NRRL Y-2026</strain>
    </source>
</reference>
<sequence>MTKKSFFVTSRATHVQGSCPLAGTPFARETATSRRPRAARPADMTAAPLDLISHSYTFDITDGRVIQGVLIAIDDQSNLLVTNAVETCGSHHRELGLVSIRRNTIARVLTTEREYSSIFARNSVV</sequence>
<dbReference type="Pfam" id="PF01423">
    <property type="entry name" value="LSM"/>
    <property type="match status" value="1"/>
</dbReference>
<dbReference type="EMBL" id="KV454002">
    <property type="protein sequence ID" value="ODQ47645.1"/>
    <property type="molecule type" value="Genomic_DNA"/>
</dbReference>
<evidence type="ECO:0000259" key="1">
    <source>
        <dbReference type="SMART" id="SM00651"/>
    </source>
</evidence>
<dbReference type="OrthoDB" id="368909at2759"/>
<dbReference type="SUPFAM" id="SSF50182">
    <property type="entry name" value="Sm-like ribonucleoproteins"/>
    <property type="match status" value="1"/>
</dbReference>
<dbReference type="GO" id="GO:0032991">
    <property type="term" value="C:protein-containing complex"/>
    <property type="evidence" value="ECO:0007669"/>
    <property type="project" value="UniProtKB-ARBA"/>
</dbReference>
<evidence type="ECO:0000313" key="3">
    <source>
        <dbReference type="Proteomes" id="UP000094455"/>
    </source>
</evidence>
<accession>A0A1E3NNF8</accession>
<dbReference type="Gene3D" id="2.30.30.100">
    <property type="match status" value="1"/>
</dbReference>
<evidence type="ECO:0000313" key="2">
    <source>
        <dbReference type="EMBL" id="ODQ47645.1"/>
    </source>
</evidence>
<dbReference type="GeneID" id="30180670"/>
<keyword evidence="3" id="KW-1185">Reference proteome</keyword>
<dbReference type="CDD" id="cd00600">
    <property type="entry name" value="Sm_like"/>
    <property type="match status" value="1"/>
</dbReference>
<dbReference type="AlphaFoldDB" id="A0A1E3NNF8"/>
<dbReference type="InterPro" id="IPR010920">
    <property type="entry name" value="LSM_dom_sf"/>
</dbReference>
<feature type="domain" description="Sm" evidence="1">
    <location>
        <begin position="46"/>
        <end position="110"/>
    </location>
</feature>
<dbReference type="RefSeq" id="XP_019018758.1">
    <property type="nucleotide sequence ID" value="XM_019163983.1"/>
</dbReference>
<dbReference type="STRING" id="763406.A0A1E3NNF8"/>
<organism evidence="2 3">
    <name type="scientific">Pichia membranifaciens NRRL Y-2026</name>
    <dbReference type="NCBI Taxonomy" id="763406"/>
    <lineage>
        <taxon>Eukaryota</taxon>
        <taxon>Fungi</taxon>
        <taxon>Dikarya</taxon>
        <taxon>Ascomycota</taxon>
        <taxon>Saccharomycotina</taxon>
        <taxon>Pichiomycetes</taxon>
        <taxon>Pichiales</taxon>
        <taxon>Pichiaceae</taxon>
        <taxon>Pichia</taxon>
    </lineage>
</organism>